<keyword evidence="4" id="KW-1185">Reference proteome</keyword>
<dbReference type="InterPro" id="IPR001810">
    <property type="entry name" value="F-box_dom"/>
</dbReference>
<evidence type="ECO:0000313" key="4">
    <source>
        <dbReference type="Proteomes" id="UP001431209"/>
    </source>
</evidence>
<protein>
    <submittedName>
        <fullName evidence="3">F-box/SPRY domain-containing protein</fullName>
    </submittedName>
</protein>
<dbReference type="Gene3D" id="1.20.1280.50">
    <property type="match status" value="1"/>
</dbReference>
<evidence type="ECO:0000259" key="2">
    <source>
        <dbReference type="PROSITE" id="PS50188"/>
    </source>
</evidence>
<dbReference type="Gene3D" id="2.60.120.920">
    <property type="match status" value="1"/>
</dbReference>
<dbReference type="SMART" id="SM00256">
    <property type="entry name" value="FBOX"/>
    <property type="match status" value="1"/>
</dbReference>
<dbReference type="InterPro" id="IPR036047">
    <property type="entry name" value="F-box-like_dom_sf"/>
</dbReference>
<dbReference type="AlphaFoldDB" id="A0AAW2ZB10"/>
<dbReference type="SUPFAM" id="SSF81383">
    <property type="entry name" value="F-box domain"/>
    <property type="match status" value="1"/>
</dbReference>
<feature type="domain" description="B30.2/SPRY" evidence="2">
    <location>
        <begin position="52"/>
        <end position="240"/>
    </location>
</feature>
<dbReference type="InterPro" id="IPR003877">
    <property type="entry name" value="SPRY_dom"/>
</dbReference>
<evidence type="ECO:0000259" key="1">
    <source>
        <dbReference type="PROSITE" id="PS50181"/>
    </source>
</evidence>
<dbReference type="InterPro" id="IPR001870">
    <property type="entry name" value="B30.2/SPRY"/>
</dbReference>
<organism evidence="3 4">
    <name type="scientific">Acrasis kona</name>
    <dbReference type="NCBI Taxonomy" id="1008807"/>
    <lineage>
        <taxon>Eukaryota</taxon>
        <taxon>Discoba</taxon>
        <taxon>Heterolobosea</taxon>
        <taxon>Tetramitia</taxon>
        <taxon>Eutetramitia</taxon>
        <taxon>Acrasidae</taxon>
        <taxon>Acrasis</taxon>
    </lineage>
</organism>
<comment type="caution">
    <text evidence="3">The sequence shown here is derived from an EMBL/GenBank/DDBJ whole genome shotgun (WGS) entry which is preliminary data.</text>
</comment>
<proteinExistence type="predicted"/>
<dbReference type="SUPFAM" id="SSF49899">
    <property type="entry name" value="Concanavalin A-like lectins/glucanases"/>
    <property type="match status" value="1"/>
</dbReference>
<dbReference type="InterPro" id="IPR050672">
    <property type="entry name" value="FBXO45-Fsn/SPSB_families"/>
</dbReference>
<dbReference type="PROSITE" id="PS50181">
    <property type="entry name" value="FBOX"/>
    <property type="match status" value="1"/>
</dbReference>
<gene>
    <name evidence="3" type="ORF">AKO1_001528</name>
</gene>
<dbReference type="Pfam" id="PF00622">
    <property type="entry name" value="SPRY"/>
    <property type="match status" value="1"/>
</dbReference>
<accession>A0AAW2ZB10</accession>
<dbReference type="PANTHER" id="PTHR12245:SF5">
    <property type="entry name" value="SPRY DOMAIN-CONTAINING SOCS BOX PROTEIN 3"/>
    <property type="match status" value="1"/>
</dbReference>
<dbReference type="PANTHER" id="PTHR12245">
    <property type="entry name" value="SPRY DOMAIN CONTAINING SOCS BOX PROTEIN"/>
    <property type="match status" value="1"/>
</dbReference>
<dbReference type="Proteomes" id="UP001431209">
    <property type="component" value="Unassembled WGS sequence"/>
</dbReference>
<dbReference type="InterPro" id="IPR013320">
    <property type="entry name" value="ConA-like_dom_sf"/>
</dbReference>
<dbReference type="PROSITE" id="PS50188">
    <property type="entry name" value="B302_SPRY"/>
    <property type="match status" value="1"/>
</dbReference>
<dbReference type="Pfam" id="PF00646">
    <property type="entry name" value="F-box"/>
    <property type="match status" value="1"/>
</dbReference>
<feature type="domain" description="F-box" evidence="1">
    <location>
        <begin position="1"/>
        <end position="46"/>
    </location>
</feature>
<name>A0AAW2ZB10_9EUKA</name>
<evidence type="ECO:0000313" key="3">
    <source>
        <dbReference type="EMBL" id="KAL0486640.1"/>
    </source>
</evidence>
<dbReference type="EMBL" id="JAOPGA020001252">
    <property type="protein sequence ID" value="KAL0486640.1"/>
    <property type="molecule type" value="Genomic_DNA"/>
</dbReference>
<reference evidence="3 4" key="1">
    <citation type="submission" date="2024-03" db="EMBL/GenBank/DDBJ databases">
        <title>The Acrasis kona genome and developmental transcriptomes reveal deep origins of eukaryotic multicellular pathways.</title>
        <authorList>
            <person name="Sheikh S."/>
            <person name="Fu C.-J."/>
            <person name="Brown M.W."/>
            <person name="Baldauf S.L."/>
        </authorList>
    </citation>
    <scope>NUCLEOTIDE SEQUENCE [LARGE SCALE GENOMIC DNA]</scope>
    <source>
        <strain evidence="3 4">ATCC MYA-3509</strain>
    </source>
</reference>
<sequence>MSIQELPLDVLGVVFSYFDFCTVLTVSSVSREWCHLADSDDVWHALTMKKGLTDHHQHDCNYKDLFKRMLFFKWKTEQAARNCGLTNNGRTVSKRNKSEWDAVKSDVGFISGKHNWSIVIEFDSDEGYCDPEDEILAMQPVVVGVVQNCVDFDNSNKGWAIALGSGKLIHDNTLSDPNDLKMFPIVSGDTINLELDFDGGTLSFSKNCGEMVVVFKGISGTIYPALSLFGNVSASLVYKY</sequence>
<dbReference type="InterPro" id="IPR043136">
    <property type="entry name" value="B30.2/SPRY_sf"/>
</dbReference>